<reference evidence="2" key="1">
    <citation type="submission" date="2017-07" db="EMBL/GenBank/DDBJ databases">
        <authorList>
            <person name="Mikheyev A."/>
            <person name="Grau M."/>
        </authorList>
    </citation>
    <scope>NUCLEOTIDE SEQUENCE</scope>
    <source>
        <tissue evidence="2">Venom_gland</tissue>
    </source>
</reference>
<protein>
    <submittedName>
        <fullName evidence="2">Uncharacterized protein</fullName>
    </submittedName>
</protein>
<keyword evidence="1" id="KW-1133">Transmembrane helix</keyword>
<evidence type="ECO:0000256" key="1">
    <source>
        <dbReference type="SAM" id="Phobius"/>
    </source>
</evidence>
<evidence type="ECO:0000313" key="2">
    <source>
        <dbReference type="EMBL" id="LAA93943.1"/>
    </source>
</evidence>
<sequence>MASWKQLNVFFFGTIQWWWKELLTQATWFMLAFLCHIVLLNLDRRTALLHCWILVLPLLAFCSSDQKAFSEAFDQYTGNHGWKCSFEQENYKNLLILGGYRRTILTCPELSARTIYKWSSGGKHQ</sequence>
<dbReference type="AlphaFoldDB" id="A0A2D4JC71"/>
<feature type="transmembrane region" description="Helical" evidence="1">
    <location>
        <begin position="22"/>
        <end position="42"/>
    </location>
</feature>
<reference evidence="2" key="2">
    <citation type="submission" date="2017-11" db="EMBL/GenBank/DDBJ databases">
        <title>Coralsnake Venomics: Analyses of Venom Gland Transcriptomes and Proteomes of Six Brazilian Taxa.</title>
        <authorList>
            <person name="Aird S.D."/>
            <person name="Jorge da Silva N."/>
            <person name="Qiu L."/>
            <person name="Villar-Briones A."/>
            <person name="Aparecida-Saddi V."/>
            <person name="Campos-Telles M.P."/>
            <person name="Grau M."/>
            <person name="Mikheyev A.S."/>
        </authorList>
    </citation>
    <scope>NUCLEOTIDE SEQUENCE</scope>
    <source>
        <tissue evidence="2">Venom_gland</tissue>
    </source>
</reference>
<keyword evidence="1" id="KW-0812">Transmembrane</keyword>
<keyword evidence="1" id="KW-0472">Membrane</keyword>
<organism evidence="2">
    <name type="scientific">Micrurus lemniscatus lemniscatus</name>
    <dbReference type="NCBI Taxonomy" id="129467"/>
    <lineage>
        <taxon>Eukaryota</taxon>
        <taxon>Metazoa</taxon>
        <taxon>Chordata</taxon>
        <taxon>Craniata</taxon>
        <taxon>Vertebrata</taxon>
        <taxon>Euteleostomi</taxon>
        <taxon>Lepidosauria</taxon>
        <taxon>Squamata</taxon>
        <taxon>Bifurcata</taxon>
        <taxon>Unidentata</taxon>
        <taxon>Episquamata</taxon>
        <taxon>Toxicofera</taxon>
        <taxon>Serpentes</taxon>
        <taxon>Colubroidea</taxon>
        <taxon>Elapidae</taxon>
        <taxon>Elapinae</taxon>
        <taxon>Micrurus</taxon>
    </lineage>
</organism>
<name>A0A2D4JC71_MICLE</name>
<dbReference type="EMBL" id="IACK01165696">
    <property type="protein sequence ID" value="LAA93943.1"/>
    <property type="molecule type" value="Transcribed_RNA"/>
</dbReference>
<accession>A0A2D4JC71</accession>
<proteinExistence type="predicted"/>